<evidence type="ECO:0000313" key="4">
    <source>
        <dbReference type="EMBL" id="MBR0668773.1"/>
    </source>
</evidence>
<evidence type="ECO:0000313" key="5">
    <source>
        <dbReference type="Proteomes" id="UP001196870"/>
    </source>
</evidence>
<dbReference type="Proteomes" id="UP001196870">
    <property type="component" value="Unassembled WGS sequence"/>
</dbReference>
<protein>
    <submittedName>
        <fullName evidence="4">GNAT family N-acetyltransferase</fullName>
    </submittedName>
</protein>
<dbReference type="PANTHER" id="PTHR43877:SF2">
    <property type="entry name" value="AMINOALKYLPHOSPHONATE N-ACETYLTRANSFERASE-RELATED"/>
    <property type="match status" value="1"/>
</dbReference>
<dbReference type="Gene3D" id="3.40.630.30">
    <property type="match status" value="1"/>
</dbReference>
<comment type="caution">
    <text evidence="4">The sequence shown here is derived from an EMBL/GenBank/DDBJ whole genome shotgun (WGS) entry which is preliminary data.</text>
</comment>
<dbReference type="Pfam" id="PF13508">
    <property type="entry name" value="Acetyltransf_7"/>
    <property type="match status" value="1"/>
</dbReference>
<evidence type="ECO:0000256" key="2">
    <source>
        <dbReference type="ARBA" id="ARBA00023315"/>
    </source>
</evidence>
<dbReference type="EMBL" id="JAAGBB010000068">
    <property type="protein sequence ID" value="MBR0668773.1"/>
    <property type="molecule type" value="Genomic_DNA"/>
</dbReference>
<accession>A0ABS5F879</accession>
<dbReference type="PROSITE" id="PS51186">
    <property type="entry name" value="GNAT"/>
    <property type="match status" value="1"/>
</dbReference>
<keyword evidence="2" id="KW-0012">Acyltransferase</keyword>
<evidence type="ECO:0000256" key="1">
    <source>
        <dbReference type="ARBA" id="ARBA00022679"/>
    </source>
</evidence>
<dbReference type="SUPFAM" id="SSF55729">
    <property type="entry name" value="Acyl-CoA N-acyltransferases (Nat)"/>
    <property type="match status" value="1"/>
</dbReference>
<gene>
    <name evidence="4" type="ORF">GXW71_30770</name>
</gene>
<evidence type="ECO:0000259" key="3">
    <source>
        <dbReference type="PROSITE" id="PS51186"/>
    </source>
</evidence>
<dbReference type="RefSeq" id="WP_211856779.1">
    <property type="nucleotide sequence ID" value="NZ_JAAGBB010000068.1"/>
</dbReference>
<dbReference type="InterPro" id="IPR016181">
    <property type="entry name" value="Acyl_CoA_acyltransferase"/>
</dbReference>
<keyword evidence="1" id="KW-0808">Transferase</keyword>
<sequence>MIRTARPGDRTAVEAVVRAAYAPYVARMGREPGPMGDDYGALIAAGHVRVLEDEAGVAGILVLIPEADALLLDNVALADRARGRGFGRRLVAQAEAEARAAGLKRLRLYTHVLMTENHTLYAHLGFHETHRATEKGFERVFMEKPLAG</sequence>
<keyword evidence="5" id="KW-1185">Reference proteome</keyword>
<organism evidence="4 5">
    <name type="scientific">Plastoroseomonas hellenica</name>
    <dbReference type="NCBI Taxonomy" id="2687306"/>
    <lineage>
        <taxon>Bacteria</taxon>
        <taxon>Pseudomonadati</taxon>
        <taxon>Pseudomonadota</taxon>
        <taxon>Alphaproteobacteria</taxon>
        <taxon>Acetobacterales</taxon>
        <taxon>Acetobacteraceae</taxon>
        <taxon>Plastoroseomonas</taxon>
    </lineage>
</organism>
<feature type="domain" description="N-acetyltransferase" evidence="3">
    <location>
        <begin position="1"/>
        <end position="147"/>
    </location>
</feature>
<dbReference type="InterPro" id="IPR000182">
    <property type="entry name" value="GNAT_dom"/>
</dbReference>
<dbReference type="PANTHER" id="PTHR43877">
    <property type="entry name" value="AMINOALKYLPHOSPHONATE N-ACETYLTRANSFERASE-RELATED-RELATED"/>
    <property type="match status" value="1"/>
</dbReference>
<name>A0ABS5F879_9PROT</name>
<reference evidence="5" key="1">
    <citation type="journal article" date="2021" name="Syst. Appl. Microbiol.">
        <title>Roseomonas hellenica sp. nov., isolated from roots of wild-growing Alkanna tinctoria.</title>
        <authorList>
            <person name="Rat A."/>
            <person name="Naranjo H.D."/>
            <person name="Lebbe L."/>
            <person name="Cnockaert M."/>
            <person name="Krigas N."/>
            <person name="Grigoriadou K."/>
            <person name="Maloupa E."/>
            <person name="Willems A."/>
        </authorList>
    </citation>
    <scope>NUCLEOTIDE SEQUENCE [LARGE SCALE GENOMIC DNA]</scope>
    <source>
        <strain evidence="5">LMG 31523</strain>
    </source>
</reference>
<dbReference type="InterPro" id="IPR050832">
    <property type="entry name" value="Bact_Acetyltransf"/>
</dbReference>
<proteinExistence type="predicted"/>